<dbReference type="Pfam" id="PF21947">
    <property type="entry name" value="Toxin_cobra-type"/>
    <property type="match status" value="1"/>
</dbReference>
<dbReference type="AlphaFoldDB" id="M9T2J4"/>
<evidence type="ECO:0000313" key="5">
    <source>
        <dbReference type="EMBL" id="AGI97280.1"/>
    </source>
</evidence>
<keyword evidence="4" id="KW-0732">Signal</keyword>
<feature type="signal peptide" evidence="4">
    <location>
        <begin position="1"/>
        <end position="19"/>
    </location>
</feature>
<dbReference type="InterPro" id="IPR045860">
    <property type="entry name" value="Snake_toxin-like_sf"/>
</dbReference>
<organism evidence="5">
    <name type="scientific">Azemiops feae</name>
    <name type="common">Fea's viper</name>
    <dbReference type="NCBI Taxonomy" id="8773"/>
    <lineage>
        <taxon>Eukaryota</taxon>
        <taxon>Metazoa</taxon>
        <taxon>Chordata</taxon>
        <taxon>Craniata</taxon>
        <taxon>Vertebrata</taxon>
        <taxon>Euteleostomi</taxon>
        <taxon>Lepidosauria</taxon>
        <taxon>Squamata</taxon>
        <taxon>Bifurcata</taxon>
        <taxon>Unidentata</taxon>
        <taxon>Episquamata</taxon>
        <taxon>Toxicofera</taxon>
        <taxon>Serpentes</taxon>
        <taxon>Colubroidea</taxon>
        <taxon>Viperidae</taxon>
        <taxon>Azemiopinae</taxon>
        <taxon>Azemiops</taxon>
    </lineage>
</organism>
<keyword evidence="3" id="KW-1015">Disulfide bond</keyword>
<evidence type="ECO:0000256" key="1">
    <source>
        <dbReference type="ARBA" id="ARBA00004613"/>
    </source>
</evidence>
<evidence type="ECO:0000256" key="3">
    <source>
        <dbReference type="ARBA" id="ARBA00023157"/>
    </source>
</evidence>
<sequence>MKTLLLILGVVAFVYLDSGYSLICDACSKKFCFLTASEQCAEGVDRCYKKWNGTELFATKFQRGCAANCTTEEVNDNACYCKGDNCNK</sequence>
<name>M9T2J4_AZEFE</name>
<protein>
    <submittedName>
        <fullName evidence="5">3FTx-Aze-1</fullName>
    </submittedName>
</protein>
<dbReference type="Gene3D" id="2.10.60.10">
    <property type="entry name" value="CD59"/>
    <property type="match status" value="1"/>
</dbReference>
<comment type="subcellular location">
    <subcellularLocation>
        <location evidence="1">Secreted</location>
    </subcellularLocation>
</comment>
<dbReference type="CDD" id="cd00206">
    <property type="entry name" value="TFP_snake_toxin"/>
    <property type="match status" value="1"/>
</dbReference>
<reference evidence="5" key="1">
    <citation type="submission" date="2013-04" db="EMBL/GenBank/DDBJ databases">
        <title>Three-fingered PerVERTs: 'Periodical Variation in Exposed Residues of Toxins' in Snake Venoms.</title>
        <authorList>
            <person name="Fry B.G."/>
        </authorList>
    </citation>
    <scope>NUCLEOTIDE SEQUENCE</scope>
</reference>
<dbReference type="SUPFAM" id="SSF57302">
    <property type="entry name" value="Snake toxin-like"/>
    <property type="match status" value="1"/>
</dbReference>
<dbReference type="GO" id="GO:0090729">
    <property type="term" value="F:toxin activity"/>
    <property type="evidence" value="ECO:0007669"/>
    <property type="project" value="InterPro"/>
</dbReference>
<keyword evidence="2" id="KW-0964">Secreted</keyword>
<evidence type="ECO:0000256" key="4">
    <source>
        <dbReference type="SAM" id="SignalP"/>
    </source>
</evidence>
<evidence type="ECO:0000256" key="2">
    <source>
        <dbReference type="ARBA" id="ARBA00022525"/>
    </source>
</evidence>
<dbReference type="InterPro" id="IPR054131">
    <property type="entry name" value="Toxin_cobra-type"/>
</dbReference>
<dbReference type="GO" id="GO:0005576">
    <property type="term" value="C:extracellular region"/>
    <property type="evidence" value="ECO:0007669"/>
    <property type="project" value="UniProtKB-SubCell"/>
</dbReference>
<dbReference type="EMBL" id="KC862258">
    <property type="protein sequence ID" value="AGI97280.1"/>
    <property type="molecule type" value="mRNA"/>
</dbReference>
<dbReference type="InterPro" id="IPR003571">
    <property type="entry name" value="Snake_3FTx"/>
</dbReference>
<feature type="chain" id="PRO_5004102707" evidence="4">
    <location>
        <begin position="20"/>
        <end position="88"/>
    </location>
</feature>
<accession>M9T2J4</accession>
<proteinExistence type="evidence at transcript level"/>